<dbReference type="AlphaFoldDB" id="A0A0B0P7E8"/>
<protein>
    <submittedName>
        <fullName evidence="1">Cell volume regulation A</fullName>
    </submittedName>
</protein>
<gene>
    <name evidence="1" type="ORF">F383_29298</name>
</gene>
<dbReference type="Proteomes" id="UP000032142">
    <property type="component" value="Unassembled WGS sequence"/>
</dbReference>
<accession>A0A0B0P7E8</accession>
<evidence type="ECO:0000313" key="2">
    <source>
        <dbReference type="Proteomes" id="UP000032142"/>
    </source>
</evidence>
<evidence type="ECO:0000313" key="1">
    <source>
        <dbReference type="EMBL" id="KHG22663.1"/>
    </source>
</evidence>
<keyword evidence="2" id="KW-1185">Reference proteome</keyword>
<proteinExistence type="predicted"/>
<organism evidence="1 2">
    <name type="scientific">Gossypium arboreum</name>
    <name type="common">Tree cotton</name>
    <name type="synonym">Gossypium nanking</name>
    <dbReference type="NCBI Taxonomy" id="29729"/>
    <lineage>
        <taxon>Eukaryota</taxon>
        <taxon>Viridiplantae</taxon>
        <taxon>Streptophyta</taxon>
        <taxon>Embryophyta</taxon>
        <taxon>Tracheophyta</taxon>
        <taxon>Spermatophyta</taxon>
        <taxon>Magnoliopsida</taxon>
        <taxon>eudicotyledons</taxon>
        <taxon>Gunneridae</taxon>
        <taxon>Pentapetalae</taxon>
        <taxon>rosids</taxon>
        <taxon>malvids</taxon>
        <taxon>Malvales</taxon>
        <taxon>Malvaceae</taxon>
        <taxon>Malvoideae</taxon>
        <taxon>Gossypium</taxon>
    </lineage>
</organism>
<name>A0A0B0P7E8_GOSAR</name>
<sequence>MFQTWSYTGSHIFVSMPCPKHGLTLTHLIADACPRYVLHWLTSRGRYISQTCLTLALVLMSLPCPRHCLTLALIMWLMLVPDMSYTSAQMTQMSWHEYPICS</sequence>
<reference evidence="2" key="1">
    <citation type="submission" date="2014-09" db="EMBL/GenBank/DDBJ databases">
        <authorList>
            <person name="Mudge J."/>
            <person name="Ramaraj T."/>
            <person name="Lindquist I.E."/>
            <person name="Bharti A.K."/>
            <person name="Sundararajan A."/>
            <person name="Cameron C.T."/>
            <person name="Woodward J.E."/>
            <person name="May G.D."/>
            <person name="Brubaker C."/>
            <person name="Broadhvest J."/>
            <person name="Wilkins T.A."/>
        </authorList>
    </citation>
    <scope>NUCLEOTIDE SEQUENCE</scope>
    <source>
        <strain evidence="2">cv. AKA8401</strain>
    </source>
</reference>
<dbReference type="EMBL" id="KN422438">
    <property type="protein sequence ID" value="KHG22663.1"/>
    <property type="molecule type" value="Genomic_DNA"/>
</dbReference>